<dbReference type="PANTHER" id="PTHR10622">
    <property type="entry name" value="HET DOMAIN-CONTAINING PROTEIN"/>
    <property type="match status" value="1"/>
</dbReference>
<keyword evidence="3" id="KW-1185">Reference proteome</keyword>
<dbReference type="Proteomes" id="UP001302602">
    <property type="component" value="Unassembled WGS sequence"/>
</dbReference>
<dbReference type="AlphaFoldDB" id="A0AAN6U5H7"/>
<reference evidence="2" key="1">
    <citation type="journal article" date="2023" name="Mol. Phylogenet. Evol.">
        <title>Genome-scale phylogeny and comparative genomics of the fungal order Sordariales.</title>
        <authorList>
            <person name="Hensen N."/>
            <person name="Bonometti L."/>
            <person name="Westerberg I."/>
            <person name="Brannstrom I.O."/>
            <person name="Guillou S."/>
            <person name="Cros-Aarteil S."/>
            <person name="Calhoun S."/>
            <person name="Haridas S."/>
            <person name="Kuo A."/>
            <person name="Mondo S."/>
            <person name="Pangilinan J."/>
            <person name="Riley R."/>
            <person name="LaButti K."/>
            <person name="Andreopoulos B."/>
            <person name="Lipzen A."/>
            <person name="Chen C."/>
            <person name="Yan M."/>
            <person name="Daum C."/>
            <person name="Ng V."/>
            <person name="Clum A."/>
            <person name="Steindorff A."/>
            <person name="Ohm R.A."/>
            <person name="Martin F."/>
            <person name="Silar P."/>
            <person name="Natvig D.O."/>
            <person name="Lalanne C."/>
            <person name="Gautier V."/>
            <person name="Ament-Velasquez S.L."/>
            <person name="Kruys A."/>
            <person name="Hutchinson M.I."/>
            <person name="Powell A.J."/>
            <person name="Barry K."/>
            <person name="Miller A.N."/>
            <person name="Grigoriev I.V."/>
            <person name="Debuchy R."/>
            <person name="Gladieux P."/>
            <person name="Hiltunen Thoren M."/>
            <person name="Johannesson H."/>
        </authorList>
    </citation>
    <scope>NUCLEOTIDE SEQUENCE</scope>
    <source>
        <strain evidence="2">CBS 731.68</strain>
    </source>
</reference>
<evidence type="ECO:0000259" key="1">
    <source>
        <dbReference type="Pfam" id="PF06985"/>
    </source>
</evidence>
<name>A0AAN6U5H7_9PEZI</name>
<dbReference type="Pfam" id="PF06985">
    <property type="entry name" value="HET"/>
    <property type="match status" value="1"/>
</dbReference>
<dbReference type="EMBL" id="MU853224">
    <property type="protein sequence ID" value="KAK4126762.1"/>
    <property type="molecule type" value="Genomic_DNA"/>
</dbReference>
<dbReference type="GeneID" id="87832226"/>
<organism evidence="2 3">
    <name type="scientific">Parathielavia appendiculata</name>
    <dbReference type="NCBI Taxonomy" id="2587402"/>
    <lineage>
        <taxon>Eukaryota</taxon>
        <taxon>Fungi</taxon>
        <taxon>Dikarya</taxon>
        <taxon>Ascomycota</taxon>
        <taxon>Pezizomycotina</taxon>
        <taxon>Sordariomycetes</taxon>
        <taxon>Sordariomycetidae</taxon>
        <taxon>Sordariales</taxon>
        <taxon>Chaetomiaceae</taxon>
        <taxon>Parathielavia</taxon>
    </lineage>
</organism>
<dbReference type="InterPro" id="IPR010730">
    <property type="entry name" value="HET"/>
</dbReference>
<sequence>MRGRRSRRLDVCERSRMGNAFRPPSPAPFVVVTEAATVRERQRDCVRQDTERAMRRLTSAAADSITFQGTAGFRKIQQTCAVAFHRDKLEYAWVDSCCIDKTSSAELTEAINSMFAWYRDAAVCYVFLADLEPGTEEDLQRNLPGCRYFTRGWTLQELIAPRVVAFFDKGWNIRGSKTLLSGLISLSNYAVARRMSWASRREPTRVEDMAYCLLGIFAVNMSLIYGEGIKAFTRLQTTIIQSTADLSIFVWKDDGATRREYSGVLAQSPRQFAGCGDVELLPGNSAHADVSITTRGIQTEASLRLILRWNGRGETSVLETFCYVDGHITLCPFRLGSDPVVGNRYSALQVNWGSFKGVRCRIPSSPVVLARLDDRSHAATMLLESQLACIGFEGSQQAESIVRDLFGDTIKGEDIYTEFGLVKYCRNFRGPNKLKPDAGMAQRRQGLRAFPTLRIRQEAQPDVCVNPITLLEYSRPENVSGPAGDFLPEFLKASGSAILDGKSYNWKVLFY</sequence>
<proteinExistence type="predicted"/>
<feature type="domain" description="Heterokaryon incompatibility" evidence="1">
    <location>
        <begin position="76"/>
        <end position="132"/>
    </location>
</feature>
<evidence type="ECO:0000313" key="2">
    <source>
        <dbReference type="EMBL" id="KAK4126762.1"/>
    </source>
</evidence>
<gene>
    <name evidence="2" type="ORF">N657DRAFT_668795</name>
</gene>
<reference evidence="2" key="2">
    <citation type="submission" date="2023-05" db="EMBL/GenBank/DDBJ databases">
        <authorList>
            <consortium name="Lawrence Berkeley National Laboratory"/>
            <person name="Steindorff A."/>
            <person name="Hensen N."/>
            <person name="Bonometti L."/>
            <person name="Westerberg I."/>
            <person name="Brannstrom I.O."/>
            <person name="Guillou S."/>
            <person name="Cros-Aarteil S."/>
            <person name="Calhoun S."/>
            <person name="Haridas S."/>
            <person name="Kuo A."/>
            <person name="Mondo S."/>
            <person name="Pangilinan J."/>
            <person name="Riley R."/>
            <person name="Labutti K."/>
            <person name="Andreopoulos B."/>
            <person name="Lipzen A."/>
            <person name="Chen C."/>
            <person name="Yanf M."/>
            <person name="Daum C."/>
            <person name="Ng V."/>
            <person name="Clum A."/>
            <person name="Ohm R."/>
            <person name="Martin F."/>
            <person name="Silar P."/>
            <person name="Natvig D."/>
            <person name="Lalanne C."/>
            <person name="Gautier V."/>
            <person name="Ament-Velasquez S.L."/>
            <person name="Kruys A."/>
            <person name="Hutchinson M.I."/>
            <person name="Powell A.J."/>
            <person name="Barry K."/>
            <person name="Miller A.N."/>
            <person name="Grigoriev I.V."/>
            <person name="Debuchy R."/>
            <person name="Gladieux P."/>
            <person name="Thoren M.H."/>
            <person name="Johannesson H."/>
        </authorList>
    </citation>
    <scope>NUCLEOTIDE SEQUENCE</scope>
    <source>
        <strain evidence="2">CBS 731.68</strain>
    </source>
</reference>
<protein>
    <recommendedName>
        <fullName evidence="1">Heterokaryon incompatibility domain-containing protein</fullName>
    </recommendedName>
</protein>
<dbReference type="RefSeq" id="XP_062650533.1">
    <property type="nucleotide sequence ID" value="XM_062795458.1"/>
</dbReference>
<comment type="caution">
    <text evidence="2">The sequence shown here is derived from an EMBL/GenBank/DDBJ whole genome shotgun (WGS) entry which is preliminary data.</text>
</comment>
<accession>A0AAN6U5H7</accession>
<evidence type="ECO:0000313" key="3">
    <source>
        <dbReference type="Proteomes" id="UP001302602"/>
    </source>
</evidence>
<dbReference type="PANTHER" id="PTHR10622:SF12">
    <property type="entry name" value="HET DOMAIN-CONTAINING PROTEIN"/>
    <property type="match status" value="1"/>
</dbReference>